<name>A0A9P5K8W9_COLSI</name>
<comment type="caution">
    <text evidence="1">The sequence shown here is derived from an EMBL/GenBank/DDBJ whole genome shotgun (WGS) entry which is preliminary data.</text>
</comment>
<gene>
    <name evidence="1" type="ORF">CGCSCA2_v001167</name>
</gene>
<keyword evidence="2" id="KW-1185">Reference proteome</keyword>
<dbReference type="OrthoDB" id="4804286at2759"/>
<dbReference type="EMBL" id="QPMT01000002">
    <property type="protein sequence ID" value="KAF4865923.1"/>
    <property type="molecule type" value="Genomic_DNA"/>
</dbReference>
<evidence type="ECO:0000313" key="2">
    <source>
        <dbReference type="Proteomes" id="UP000711996"/>
    </source>
</evidence>
<accession>A0A9P5K8W9</accession>
<dbReference type="AlphaFoldDB" id="A0A9P5K8W9"/>
<dbReference type="Proteomes" id="UP000711996">
    <property type="component" value="Unassembled WGS sequence"/>
</dbReference>
<protein>
    <submittedName>
        <fullName evidence="1">Uncharacterized protein</fullName>
    </submittedName>
</protein>
<evidence type="ECO:0000313" key="1">
    <source>
        <dbReference type="EMBL" id="KAF4865923.1"/>
    </source>
</evidence>
<sequence>MTNLLDLPAEILNQICEQLCYHCRNPMHFVNADEEDSIEDKRALAKLCRTSRAFLNLGQPVLYHYYATGNLAPVVDNGIERHSMPRRMPDDDKIALFLRTIIERPRLNRMVRSLQLVHNDQSMSITRELYTLLKSHVDQTGQLPGPLEDASMCSCGRREVWMPGAQTATTTTTTTTTVMATTTSSTAMEASTELNWLSTCFHNRDALRCWLQAITIVKTAESLESLFVVVDGERCPCVMSGFKLPRLKRMLLRGEGYGGAHMPEWLKLRSFASDVEELYIDFAPGSSWVPLANQNPMANLKKLLIVGLDPDSLEVLLSNCPALEDLEYYFPNPVWDWYPSEYSAALKQVKTTLRRLCFVRIPSTGNQDLRCILEEDDQCSFALQERLTYDPIASFEDFEVLQDLTLDQQSFYRPSQPSSSILWFLPPNIKHFQILYTFYNMGGNLASLAHSVRYGSFPCLQTLRLSLLHRVSYDRTHTFEWIRESRAVLQEAGVQFIHEVRREWHESDESLNGSGRDMRGCEPLTIIPGATAGSRYVACGWTESWKWCDHTKWGEPTGFEECYEGYEDQQHFDCEFHLLQTGESWSACGCCDDIAVMDDSE</sequence>
<proteinExistence type="predicted"/>
<reference evidence="1" key="1">
    <citation type="submission" date="2019-06" db="EMBL/GenBank/DDBJ databases">
        <authorList>
            <person name="Gan P."/>
            <person name="Shirasu K."/>
        </authorList>
    </citation>
    <scope>NUCLEOTIDE SEQUENCE [LARGE SCALE GENOMIC DNA]</scope>
    <source>
        <strain evidence="1">CAD2</strain>
    </source>
</reference>
<organism evidence="1 2">
    <name type="scientific">Colletotrichum siamense</name>
    <name type="common">Anthracnose fungus</name>
    <dbReference type="NCBI Taxonomy" id="690259"/>
    <lineage>
        <taxon>Eukaryota</taxon>
        <taxon>Fungi</taxon>
        <taxon>Dikarya</taxon>
        <taxon>Ascomycota</taxon>
        <taxon>Pezizomycotina</taxon>
        <taxon>Sordariomycetes</taxon>
        <taxon>Hypocreomycetidae</taxon>
        <taxon>Glomerellales</taxon>
        <taxon>Glomerellaceae</taxon>
        <taxon>Colletotrichum</taxon>
        <taxon>Colletotrichum gloeosporioides species complex</taxon>
    </lineage>
</organism>